<feature type="region of interest" description="Disordered" evidence="1">
    <location>
        <begin position="84"/>
        <end position="111"/>
    </location>
</feature>
<evidence type="ECO:0000256" key="1">
    <source>
        <dbReference type="SAM" id="MobiDB-lite"/>
    </source>
</evidence>
<accession>A0A0D2G9Y4</accession>
<gene>
    <name evidence="2" type="ORF">PV04_04686</name>
</gene>
<reference evidence="2 3" key="1">
    <citation type="submission" date="2015-01" db="EMBL/GenBank/DDBJ databases">
        <title>The Genome Sequence of Capronia semiimmersa CBS27337.</title>
        <authorList>
            <consortium name="The Broad Institute Genomics Platform"/>
            <person name="Cuomo C."/>
            <person name="de Hoog S."/>
            <person name="Gorbushina A."/>
            <person name="Stielow B."/>
            <person name="Teixiera M."/>
            <person name="Abouelleil A."/>
            <person name="Chapman S.B."/>
            <person name="Priest M."/>
            <person name="Young S.K."/>
            <person name="Wortman J."/>
            <person name="Nusbaum C."/>
            <person name="Birren B."/>
        </authorList>
    </citation>
    <scope>NUCLEOTIDE SEQUENCE [LARGE SCALE GENOMIC DNA]</scope>
    <source>
        <strain evidence="2 3">CBS 27337</strain>
    </source>
</reference>
<feature type="compositionally biased region" description="Low complexity" evidence="1">
    <location>
        <begin position="490"/>
        <end position="504"/>
    </location>
</feature>
<organism evidence="2 3">
    <name type="scientific">Phialophora macrospora</name>
    <dbReference type="NCBI Taxonomy" id="1851006"/>
    <lineage>
        <taxon>Eukaryota</taxon>
        <taxon>Fungi</taxon>
        <taxon>Dikarya</taxon>
        <taxon>Ascomycota</taxon>
        <taxon>Pezizomycotina</taxon>
        <taxon>Eurotiomycetes</taxon>
        <taxon>Chaetothyriomycetidae</taxon>
        <taxon>Chaetothyriales</taxon>
        <taxon>Herpotrichiellaceae</taxon>
        <taxon>Phialophora</taxon>
    </lineage>
</organism>
<dbReference type="HOGENOM" id="CLU_375974_0_0_1"/>
<evidence type="ECO:0000313" key="3">
    <source>
        <dbReference type="Proteomes" id="UP000054266"/>
    </source>
</evidence>
<dbReference type="Proteomes" id="UP000054266">
    <property type="component" value="Unassembled WGS sequence"/>
</dbReference>
<evidence type="ECO:0000313" key="2">
    <source>
        <dbReference type="EMBL" id="KIW68764.1"/>
    </source>
</evidence>
<name>A0A0D2G9Y4_9EURO</name>
<dbReference type="EMBL" id="KN846958">
    <property type="protein sequence ID" value="KIW68764.1"/>
    <property type="molecule type" value="Genomic_DNA"/>
</dbReference>
<proteinExistence type="predicted"/>
<dbReference type="AlphaFoldDB" id="A0A0D2G9Y4"/>
<sequence>MADASIMDEPVGPSSWSPAQWDKFLEGKRPFAGFSIKSDREGIRIAPSRGTTHQLTPMDGNSDKESPFYGIAFVIKQNCKPEYSTYNSEESSTSTVTTQDQHSARKSRSDATGFNAGMSFKPLDITIIDGKATASWTVESNAKSDHSNTAEQIQFGHYVHKLRLFWDPDWMELSTECGAALERLRSNPSIALMSSFYDSYGTLLPKELIFGGFLRWSRATSGVSGETNEAKERNLRAFVEAKYLAAGGSGSYSSRQDSTDATSSQENNMTAQFTRVGGSSGFRGGLRSESELKTWYESFKSPANWEVIKHCQLVPTEKIIGQIRGKEWVHELFEKIKYPVLPNLPPPLRGSDVYSENTSFAFLELDYGYTQISLLFFQDPEGWIRWGTLGDFPASAFRPEVLFKEDIVRARRDTKLAARALVDPEEDISSPDRYSEILLYYLDDESMVCQHSFSFVDRKWIGRPRQHPVPELPRESEFVPFPVHNKTRSESSGDGASDGSVTGSDDTESTGEAATGDGKMYGYGHNVDTYGRLYPHEYTMPGSFEPREAENIPLIQYIGSLRRSSCMLACCETPFFDAYLSEHDKIDIRNCHTHLHPVHASHDDSEDEAGEDIEIESSDYASVCTIGRGSNFCAVRIQEDYDDRMPGLIFFSPSGKMCMIRIDLGQGELARFPVRSIFGPATVEASTHNFFTSLSNHLHLEHWRHHSALSDFCAVVGMDRVEFLDKRLSGQARLGWQR</sequence>
<feature type="region of interest" description="Disordered" evidence="1">
    <location>
        <begin position="471"/>
        <end position="521"/>
    </location>
</feature>
<keyword evidence="3" id="KW-1185">Reference proteome</keyword>
<feature type="compositionally biased region" description="Low complexity" evidence="1">
    <location>
        <begin position="84"/>
        <end position="98"/>
    </location>
</feature>
<protein>
    <submittedName>
        <fullName evidence="2">Uncharacterized protein</fullName>
    </submittedName>
</protein>